<feature type="region of interest" description="Disordered" evidence="17">
    <location>
        <begin position="819"/>
        <end position="871"/>
    </location>
</feature>
<keyword evidence="7 15" id="KW-0067">ATP-binding</keyword>
<dbReference type="EMBL" id="SPNW01000049">
    <property type="protein sequence ID" value="TIA87727.1"/>
    <property type="molecule type" value="Genomic_DNA"/>
</dbReference>
<dbReference type="PROSITE" id="PS00108">
    <property type="entry name" value="PROTEIN_KINASE_ST"/>
    <property type="match status" value="1"/>
</dbReference>
<keyword evidence="23" id="KW-1185">Reference proteome</keyword>
<comment type="catalytic activity">
    <reaction evidence="14">
        <text>ATP + H2O = ADP + phosphate + H(+)</text>
        <dbReference type="Rhea" id="RHEA:13065"/>
        <dbReference type="ChEBI" id="CHEBI:15377"/>
        <dbReference type="ChEBI" id="CHEBI:15378"/>
        <dbReference type="ChEBI" id="CHEBI:30616"/>
        <dbReference type="ChEBI" id="CHEBI:43474"/>
        <dbReference type="ChEBI" id="CHEBI:456216"/>
        <dbReference type="EC" id="5.6.2.4"/>
    </reaction>
</comment>
<dbReference type="PROSITE" id="PS00107">
    <property type="entry name" value="PROTEIN_KINASE_ATP"/>
    <property type="match status" value="1"/>
</dbReference>
<evidence type="ECO:0000256" key="3">
    <source>
        <dbReference type="ARBA" id="ARBA00022741"/>
    </source>
</evidence>
<sequence>MVENGKYSQLEAQPLTDAEEADDLVTDDEDDLPSESSPLLHDTKPVSRPRKPSTWAVAVWASSLVICLFTLLFVLLAKCDTDALAGRTTAIPLSDSALRNSVAFDLPSDLEFEQNQPVVLKTTVPFGLDFDQALGVDGLGAGGIVDPNGGLLQRWRLAIGRMLSRSVSPLDVIVNHPITVEARSSKQTIQLFNVTLINSVSVPITAGLQNSNSHIAHPQGWLKDVNLKASITPVDGVDFDLEGLQSFFEHVWVAEKGMMNVLVTVPQVEVHIWNKSILHTHFQKNDIRLQESLAIPDLAPWPKPGTPLEETYMNMLKLLNITQLDIGTHNSTDKKEQIEVDASASLPLPQLDILKSIESVVIPYEIPVEAELPLRKEEGGGSLALATVTSKPIEIADDELRFGGKASTGLQWKALKHSPYIKTALSRFLSNFLNNTPTPFTIRGGVANENAPKWLKKVLSRFGYNFDLPGVPPMPDIVRNVHMDNLSVHRQSGFPWPNPFPGQPGGPGLVLVSGTLIADIALPAQLRSLPIDVNSILPNLLLFNGSPPPLNSTRDQVYPRNAFAIFHPDEAFDARTELADDPEDSDAPQLTRLYAQVRDAPIKLIEGRDSVFRSFMGKMLFGKAMVGVDGDATVNGGLKGVKDLDSIDIKDIRVNGEFSAADGINQDYLFGNHNYGDLPLKPDHVNRPLWVSPEDGHIILEGFSPIAEQAQDFLVAISEPVSRTSLMEEYKITPYSLYAAVSVGLETNDIIEVLNRLSKVPVPASIISFIKECTMSYGKVKLVLKHNRYFVESAHADTLQMLLRDAVIKNARVDSNANLETSSAPTKGNLIIPGTKEAHTGGNTNEQNQPTEQAEQNEQNDGNKDGNKDAGDDYFTALIDIEKQDEMEDDDEVHSFEIKPDEIETVKRRCNELEYPMLEEYDFHNDTRNPNLDIDLKPVTVIRPYQEKSLSKMFGNGRARSGIIVLPCGAGKTLVGITAACTIKKSILVLCTSSVSVMQWKQQFMQWSNVNDSQISVFTADQKEKFGGESGIVVSTYSMVANTRNRSHESQKMMDFLTSREWGFILLDEVHVVPAAMFRRVVTTIKAHSKLGLTATLVREDDKIDDLNFLIGPKLYEANWMDLAAKGHIANVQCAEVWCPMVPCFYREYLREKSRKRMLLYSMNPHKFQACQFLIDFHEDRGDKIIVFSDCVYSLEQYARKLKKPYIHGGTSQVERMRVLQRFQFDSNVNTIFLSKVGDTSIDLPEATCLIQISSHFGSRRQEAQRLGRILRAKRRNDEGFNAFFYSLVSTDTQEMFYSTKRQGFLVDQGYAFKVITHLFGIERLPDLVYRSEKEQIELLESVLLANESAADIGSDIKASEDDLAGTIHGVTKRMTGSTSALAGGQAMSYIEKNKSANKQIAKDSRHALFKKRDKDAADRAKKKRQSIEMKVVRSIIAQGEVLGSGSYSSVKLAIHIDTGDKYAVKVINKKMMEGREDLIRNEIAVLKRASTGHSNIVRLVDYFETMNNLYLVMDLCTGGELFDKICQRGHFFEKDAKDIVYVIADSLRYLHSVGIVHRDLKPENLLFRDDKSDASDLCVADFGLSKIIESGRFTQLYQICGTVGYMAPEVFKRTGHGFPVDIWAIGVITFFLLSGTTPFDRNNNQKEEINAILDGNYSFEPVEYWSKVSDTAKDFVRGCMNTDPTKRLTAQQLLEHPWLKGLGEKDEDLLPNVRRAFDAKRSFRAAVRSVQWINRLKTMPVDTSDEEREEYRQQVFALQQEAEKEELVPGLTTLYTYPFILYLEYNCCLRPMTFDDEDFIVWEISDVKDFWAELSEYGHAPDDATVLELDGRLKMFIKLSTYLIDTGQLDTALAMMIESDLFRFHYMRMQTVLIDLIIHTTDPHQLFVAYSLLLSYGQRRIDYFKCPTNWRKLMPLSLDVIRHVEDGYFGQDDDGTGLVPIEVRLRYPVICFLYEISRAQKLHQQDLLAFDSAFLDHLFDLVEWTRDESDECFNYTLVKLLTSLNEQYMIRNIETSSSSSHSQHLQISNNLVLNVLTRRLGSSKTFGENLIFILNRASDSKEDVCVKLLVLKILFLLFTTVGTQDYFYTNDLKVLVDVFIRELSDLPDEQEGLRHTYLRVLYPLLNETAVKDCQYKTLEIHATLTASIASKVHDVSATTSRLVRRCLSSECFDGIESEDESVSAFQPANEPTTPNMVALANDFTHPTPHLRATQSASDLLRTWSPNASTTNLPTISSDLDVLRQSFNNVDIQSPISAPASTTEMHRTIADFAPSPVSSQSSLSTTRRKAPPPPPPSRLNKPAKRPSLS</sequence>
<feature type="compositionally biased region" description="Polar residues" evidence="17">
    <location>
        <begin position="841"/>
        <end position="859"/>
    </location>
</feature>
<organism evidence="22 23">
    <name type="scientific">Wallemia hederae</name>
    <dbReference type="NCBI Taxonomy" id="1540922"/>
    <lineage>
        <taxon>Eukaryota</taxon>
        <taxon>Fungi</taxon>
        <taxon>Dikarya</taxon>
        <taxon>Basidiomycota</taxon>
        <taxon>Wallemiomycotina</taxon>
        <taxon>Wallemiomycetes</taxon>
        <taxon>Wallemiales</taxon>
        <taxon>Wallemiaceae</taxon>
        <taxon>Wallemia</taxon>
    </lineage>
</organism>
<dbReference type="SMART" id="SM00220">
    <property type="entry name" value="S_TKc"/>
    <property type="match status" value="1"/>
</dbReference>
<dbReference type="EC" id="5.6.2.4" evidence="13"/>
<feature type="compositionally biased region" description="Low complexity" evidence="17">
    <location>
        <begin position="2275"/>
        <end position="2284"/>
    </location>
</feature>
<dbReference type="SUPFAM" id="SSF56112">
    <property type="entry name" value="Protein kinase-like (PK-like)"/>
    <property type="match status" value="1"/>
</dbReference>
<protein>
    <recommendedName>
        <fullName evidence="13">DNA 3'-5' helicase</fullName>
        <ecNumber evidence="13">5.6.2.4</ecNumber>
    </recommendedName>
</protein>
<evidence type="ECO:0000256" key="15">
    <source>
        <dbReference type="PROSITE-ProRule" id="PRU10141"/>
    </source>
</evidence>
<comment type="similarity">
    <text evidence="2">Belongs to the helicase family. RAD25/XPB subfamily.</text>
</comment>
<feature type="compositionally biased region" description="Polar residues" evidence="17">
    <location>
        <begin position="1"/>
        <end position="11"/>
    </location>
</feature>
<evidence type="ECO:0000313" key="22">
    <source>
        <dbReference type="EMBL" id="TIA87727.1"/>
    </source>
</evidence>
<dbReference type="CDD" id="cd05117">
    <property type="entry name" value="STKc_CAMK"/>
    <property type="match status" value="1"/>
</dbReference>
<dbReference type="CDD" id="cd18789">
    <property type="entry name" value="SF2_C_XPB"/>
    <property type="match status" value="1"/>
</dbReference>
<dbReference type="Pfam" id="PF04851">
    <property type="entry name" value="ResIII"/>
    <property type="match status" value="1"/>
</dbReference>
<dbReference type="OrthoDB" id="10262986at2759"/>
<dbReference type="PROSITE" id="PS51192">
    <property type="entry name" value="HELICASE_ATP_BIND_1"/>
    <property type="match status" value="1"/>
</dbReference>
<dbReference type="GO" id="GO:0006367">
    <property type="term" value="P:transcription initiation at RNA polymerase II promoter"/>
    <property type="evidence" value="ECO:0007669"/>
    <property type="project" value="InterPro"/>
</dbReference>
<dbReference type="SUPFAM" id="SSF52540">
    <property type="entry name" value="P-loop containing nucleoside triphosphate hydrolases"/>
    <property type="match status" value="2"/>
</dbReference>
<dbReference type="CDD" id="cd18029">
    <property type="entry name" value="DEXHc_XPB"/>
    <property type="match status" value="1"/>
</dbReference>
<accession>A0A4T0FH44</accession>
<evidence type="ECO:0000256" key="9">
    <source>
        <dbReference type="ARBA" id="ARBA00023204"/>
    </source>
</evidence>
<dbReference type="Proteomes" id="UP000310189">
    <property type="component" value="Unassembled WGS sequence"/>
</dbReference>
<dbReference type="PROSITE" id="PS51194">
    <property type="entry name" value="HELICASE_CTER"/>
    <property type="match status" value="1"/>
</dbReference>
<evidence type="ECO:0000256" key="17">
    <source>
        <dbReference type="SAM" id="MobiDB-lite"/>
    </source>
</evidence>
<keyword evidence="3 15" id="KW-0547">Nucleotide-binding</keyword>
<evidence type="ECO:0000256" key="2">
    <source>
        <dbReference type="ARBA" id="ARBA00006637"/>
    </source>
</evidence>
<dbReference type="FunFam" id="3.40.50.300:FF:000117">
    <property type="entry name" value="Putative DNA repair helicase rad25"/>
    <property type="match status" value="1"/>
</dbReference>
<gene>
    <name evidence="22" type="ORF">E3P99_03004</name>
</gene>
<dbReference type="GO" id="GO:0006289">
    <property type="term" value="P:nucleotide-excision repair"/>
    <property type="evidence" value="ECO:0007669"/>
    <property type="project" value="InterPro"/>
</dbReference>
<dbReference type="GO" id="GO:0043138">
    <property type="term" value="F:3'-5' DNA helicase activity"/>
    <property type="evidence" value="ECO:0007669"/>
    <property type="project" value="UniProtKB-EC"/>
</dbReference>
<comment type="caution">
    <text evidence="22">The sequence shown here is derived from an EMBL/GenBank/DDBJ whole genome shotgun (WGS) entry which is preliminary data.</text>
</comment>
<dbReference type="InterPro" id="IPR001161">
    <property type="entry name" value="XPB/Ssl2"/>
</dbReference>
<feature type="compositionally biased region" description="Acidic residues" evidence="17">
    <location>
        <begin position="17"/>
        <end position="33"/>
    </location>
</feature>
<dbReference type="Pfam" id="PF16203">
    <property type="entry name" value="ERCC3_RAD25_C"/>
    <property type="match status" value="1"/>
</dbReference>
<dbReference type="GO" id="GO:0097550">
    <property type="term" value="C:transcription preinitiation complex"/>
    <property type="evidence" value="ECO:0007669"/>
    <property type="project" value="TreeGrafter"/>
</dbReference>
<dbReference type="SMART" id="SM00490">
    <property type="entry name" value="HELICc"/>
    <property type="match status" value="1"/>
</dbReference>
<dbReference type="InterPro" id="IPR001650">
    <property type="entry name" value="Helicase_C-like"/>
</dbReference>
<feature type="region of interest" description="Disordered" evidence="17">
    <location>
        <begin position="1"/>
        <end position="50"/>
    </location>
</feature>
<comment type="subcellular location">
    <subcellularLocation>
        <location evidence="1">Nucleus</location>
    </subcellularLocation>
</comment>
<dbReference type="PROSITE" id="PS50011">
    <property type="entry name" value="PROTEIN_KINASE_DOM"/>
    <property type="match status" value="1"/>
</dbReference>
<dbReference type="GO" id="GO:0005524">
    <property type="term" value="F:ATP binding"/>
    <property type="evidence" value="ECO:0007669"/>
    <property type="project" value="UniProtKB-UniRule"/>
</dbReference>
<keyword evidence="6" id="KW-0347">Helicase</keyword>
<evidence type="ECO:0000256" key="5">
    <source>
        <dbReference type="ARBA" id="ARBA00022801"/>
    </source>
</evidence>
<evidence type="ECO:0000313" key="23">
    <source>
        <dbReference type="Proteomes" id="UP000310189"/>
    </source>
</evidence>
<dbReference type="InterPro" id="IPR008271">
    <property type="entry name" value="Ser/Thr_kinase_AS"/>
</dbReference>
<dbReference type="Pfam" id="PF09431">
    <property type="entry name" value="SPIN90_LRD"/>
    <property type="match status" value="1"/>
</dbReference>
<evidence type="ECO:0000256" key="7">
    <source>
        <dbReference type="ARBA" id="ARBA00022840"/>
    </source>
</evidence>
<keyword evidence="16" id="KW-0175">Coiled coil</keyword>
<dbReference type="PANTHER" id="PTHR11274:SF0">
    <property type="entry name" value="GENERAL TRANSCRIPTION AND DNA REPAIR FACTOR IIH HELICASE SUBUNIT XPB"/>
    <property type="match status" value="1"/>
</dbReference>
<feature type="transmembrane region" description="Helical" evidence="18">
    <location>
        <begin position="54"/>
        <end position="77"/>
    </location>
</feature>
<evidence type="ECO:0000256" key="18">
    <source>
        <dbReference type="SAM" id="Phobius"/>
    </source>
</evidence>
<evidence type="ECO:0000256" key="6">
    <source>
        <dbReference type="ARBA" id="ARBA00022806"/>
    </source>
</evidence>
<keyword evidence="4" id="KW-0227">DNA damage</keyword>
<proteinExistence type="inferred from homology"/>
<feature type="compositionally biased region" description="Basic and acidic residues" evidence="17">
    <location>
        <begin position="861"/>
        <end position="871"/>
    </location>
</feature>
<feature type="domain" description="Helicase C-terminal" evidence="21">
    <location>
        <begin position="1169"/>
        <end position="1321"/>
    </location>
</feature>
<keyword evidence="18" id="KW-1133">Transmembrane helix</keyword>
<dbReference type="GO" id="GO:0004672">
    <property type="term" value="F:protein kinase activity"/>
    <property type="evidence" value="ECO:0007669"/>
    <property type="project" value="InterPro"/>
</dbReference>
<evidence type="ECO:0000256" key="16">
    <source>
        <dbReference type="SAM" id="Coils"/>
    </source>
</evidence>
<evidence type="ECO:0000256" key="10">
    <source>
        <dbReference type="ARBA" id="ARBA00023235"/>
    </source>
</evidence>
<dbReference type="InterPro" id="IPR017441">
    <property type="entry name" value="Protein_kinase_ATP_BS"/>
</dbReference>
<dbReference type="Pfam" id="PF00069">
    <property type="entry name" value="Pkinase"/>
    <property type="match status" value="1"/>
</dbReference>
<dbReference type="InterPro" id="IPR000719">
    <property type="entry name" value="Prot_kinase_dom"/>
</dbReference>
<feature type="binding site" evidence="15">
    <location>
        <position position="1466"/>
    </location>
    <ligand>
        <name>ATP</name>
        <dbReference type="ChEBI" id="CHEBI:30616"/>
    </ligand>
</feature>
<feature type="domain" description="Protein kinase" evidence="19">
    <location>
        <begin position="1437"/>
        <end position="1700"/>
    </location>
</feature>
<dbReference type="InterPro" id="IPR032438">
    <property type="entry name" value="ERCC3_RAD25_C"/>
</dbReference>
<dbReference type="Pfam" id="PF13625">
    <property type="entry name" value="Helicase_C_3"/>
    <property type="match status" value="1"/>
</dbReference>
<evidence type="ECO:0000256" key="13">
    <source>
        <dbReference type="ARBA" id="ARBA00034808"/>
    </source>
</evidence>
<keyword evidence="9" id="KW-0234">DNA repair</keyword>
<evidence type="ECO:0000256" key="4">
    <source>
        <dbReference type="ARBA" id="ARBA00022763"/>
    </source>
</evidence>
<keyword evidence="8" id="KW-0238">DNA-binding</keyword>
<dbReference type="Gene3D" id="1.10.510.10">
    <property type="entry name" value="Transferase(Phosphotransferase) domain 1"/>
    <property type="match status" value="1"/>
</dbReference>
<evidence type="ECO:0000256" key="1">
    <source>
        <dbReference type="ARBA" id="ARBA00004123"/>
    </source>
</evidence>
<evidence type="ECO:0000256" key="12">
    <source>
        <dbReference type="ARBA" id="ARBA00034617"/>
    </source>
</evidence>
<evidence type="ECO:0000256" key="8">
    <source>
        <dbReference type="ARBA" id="ARBA00023125"/>
    </source>
</evidence>
<evidence type="ECO:0000259" key="19">
    <source>
        <dbReference type="PROSITE" id="PS50011"/>
    </source>
</evidence>
<dbReference type="GO" id="GO:0016787">
    <property type="term" value="F:hydrolase activity"/>
    <property type="evidence" value="ECO:0007669"/>
    <property type="project" value="UniProtKB-KW"/>
</dbReference>
<name>A0A4T0FH44_9BASI</name>
<dbReference type="GO" id="GO:0000112">
    <property type="term" value="C:nucleotide-excision repair factor 3 complex"/>
    <property type="evidence" value="ECO:0007669"/>
    <property type="project" value="TreeGrafter"/>
</dbReference>
<feature type="region of interest" description="Disordered" evidence="17">
    <location>
        <begin position="2271"/>
        <end position="2309"/>
    </location>
</feature>
<evidence type="ECO:0000259" key="20">
    <source>
        <dbReference type="PROSITE" id="PS51192"/>
    </source>
</evidence>
<dbReference type="InterPro" id="IPR032830">
    <property type="entry name" value="XPB/Ssl2_N"/>
</dbReference>
<reference evidence="22 23" key="1">
    <citation type="submission" date="2019-03" db="EMBL/GenBank/DDBJ databases">
        <title>Sequencing 23 genomes of Wallemia ichthyophaga.</title>
        <authorList>
            <person name="Gostincar C."/>
        </authorList>
    </citation>
    <scope>NUCLEOTIDE SEQUENCE [LARGE SCALE GENOMIC DNA]</scope>
    <source>
        <strain evidence="22 23">EXF-5753</strain>
    </source>
</reference>
<dbReference type="InterPro" id="IPR050615">
    <property type="entry name" value="ATP-dep_DNA_Helicase"/>
</dbReference>
<evidence type="ECO:0000256" key="14">
    <source>
        <dbReference type="ARBA" id="ARBA00048988"/>
    </source>
</evidence>
<dbReference type="Gene3D" id="3.40.50.300">
    <property type="entry name" value="P-loop containing nucleotide triphosphate hydrolases"/>
    <property type="match status" value="2"/>
</dbReference>
<keyword evidence="18" id="KW-0472">Membrane</keyword>
<evidence type="ECO:0000256" key="11">
    <source>
        <dbReference type="ARBA" id="ARBA00023242"/>
    </source>
</evidence>
<keyword evidence="18" id="KW-0812">Transmembrane</keyword>
<dbReference type="InterPro" id="IPR011009">
    <property type="entry name" value="Kinase-like_dom_sf"/>
</dbReference>
<comment type="catalytic activity">
    <reaction evidence="12">
        <text>Couples ATP hydrolysis with the unwinding of duplex DNA by translocating in the 3'-5' direction.</text>
        <dbReference type="EC" id="5.6.2.4"/>
    </reaction>
</comment>
<dbReference type="GO" id="GO:0003677">
    <property type="term" value="F:DNA binding"/>
    <property type="evidence" value="ECO:0007669"/>
    <property type="project" value="UniProtKB-KW"/>
</dbReference>
<keyword evidence="5" id="KW-0378">Hydrolase</keyword>
<keyword evidence="10" id="KW-0413">Isomerase</keyword>
<dbReference type="SMART" id="SM00487">
    <property type="entry name" value="DEXDc"/>
    <property type="match status" value="1"/>
</dbReference>
<evidence type="ECO:0000259" key="21">
    <source>
        <dbReference type="PROSITE" id="PS51194"/>
    </source>
</evidence>
<dbReference type="InterPro" id="IPR027417">
    <property type="entry name" value="P-loop_NTPase"/>
</dbReference>
<dbReference type="InterPro" id="IPR018556">
    <property type="entry name" value="SPIN90/Ldb17_LRD"/>
</dbReference>
<dbReference type="InterPro" id="IPR006935">
    <property type="entry name" value="Helicase/UvrB_N"/>
</dbReference>
<feature type="domain" description="Helicase ATP-binding" evidence="20">
    <location>
        <begin position="953"/>
        <end position="1115"/>
    </location>
</feature>
<feature type="coiled-coil region" evidence="16">
    <location>
        <begin position="1742"/>
        <end position="1769"/>
    </location>
</feature>
<dbReference type="InterPro" id="IPR014001">
    <property type="entry name" value="Helicase_ATP-bd"/>
</dbReference>
<dbReference type="GO" id="GO:0005675">
    <property type="term" value="C:transcription factor TFIIH holo complex"/>
    <property type="evidence" value="ECO:0007669"/>
    <property type="project" value="TreeGrafter"/>
</dbReference>
<dbReference type="FunFam" id="1.10.510.10:FF:000571">
    <property type="entry name" value="Maternal embryonic leucine zipper kinase"/>
    <property type="match status" value="1"/>
</dbReference>
<dbReference type="PANTHER" id="PTHR11274">
    <property type="entry name" value="RAD25/XP-B DNA REPAIR HELICASE"/>
    <property type="match status" value="1"/>
</dbReference>
<dbReference type="PRINTS" id="PR00851">
    <property type="entry name" value="XRODRMPGMNTB"/>
</dbReference>
<dbReference type="NCBIfam" id="TIGR00603">
    <property type="entry name" value="rad25"/>
    <property type="match status" value="1"/>
</dbReference>
<keyword evidence="11" id="KW-0539">Nucleus</keyword>
<dbReference type="FunFam" id="3.40.50.300:FF:000077">
    <property type="entry name" value="Probable DNA repair helicase RAD25"/>
    <property type="match status" value="1"/>
</dbReference>